<evidence type="ECO:0000313" key="3">
    <source>
        <dbReference type="Proteomes" id="UP001632038"/>
    </source>
</evidence>
<sequence length="447" mass="51353">MYSSMAQTIFSSSPSFIRLSPMVPKTFSSSPRFIRLIPTFKSPNFRRMTTVSCLKNPSPCLMLPPTFNDGSDEMVYNMYNLAQNKLLKFNNKKLIPEENTRFVGSSHGWLALLDERNRGLILTNPITRCHVELPPYLSNPFSGFRVIISCGAEQEECKAMMIYNGHSLEFCRPGRSPTEWTQLGVHLCPLKNYEDLVYSSRHNLLFCIANAVYTYDFEAWDVAYDPPRLHWEHRADWQACGVYSKRLCREKNLLPAKTCLWCNTFKYLVFVEQTDQLFFVTRHIVSQMALDGSPMKDLAKDSYPYKTISFDVHKVDWKLDGEGGRLSHVDGGSLDGLAMFVGVNHSFAVLATEDNGLKPNSIYFTNDKGLIPDKDLYPKEWLNWKQGDHDIGIFDYENKTISCYDPCDLQNFKRVTEPIWANERENELNYCDVWGGHLIPCPQLKAS</sequence>
<dbReference type="PANTHER" id="PTHR44259:SF37">
    <property type="entry name" value="DUF1618 DOMAIN-CONTAINING PROTEIN"/>
    <property type="match status" value="1"/>
</dbReference>
<keyword evidence="3" id="KW-1185">Reference proteome</keyword>
<comment type="caution">
    <text evidence="2">The sequence shown here is derived from an EMBL/GenBank/DDBJ whole genome shotgun (WGS) entry which is preliminary data.</text>
</comment>
<name>A0ABD3E3X5_9LAMI</name>
<dbReference type="PANTHER" id="PTHR44259">
    <property type="entry name" value="OS07G0183000 PROTEIN-RELATED"/>
    <property type="match status" value="1"/>
</dbReference>
<dbReference type="EMBL" id="JAVIJP010000009">
    <property type="protein sequence ID" value="KAL3647779.1"/>
    <property type="molecule type" value="Genomic_DNA"/>
</dbReference>
<dbReference type="Proteomes" id="UP001632038">
    <property type="component" value="Unassembled WGS sequence"/>
</dbReference>
<gene>
    <name evidence="2" type="ORF">CASFOL_008747</name>
</gene>
<dbReference type="InterPro" id="IPR050942">
    <property type="entry name" value="F-box_BR-signaling"/>
</dbReference>
<reference evidence="3" key="1">
    <citation type="journal article" date="2024" name="IScience">
        <title>Strigolactones Initiate the Formation of Haustorium-like Structures in Castilleja.</title>
        <authorList>
            <person name="Buerger M."/>
            <person name="Peterson D."/>
            <person name="Chory J."/>
        </authorList>
    </citation>
    <scope>NUCLEOTIDE SEQUENCE [LARGE SCALE GENOMIC DNA]</scope>
</reference>
<dbReference type="InterPro" id="IPR005174">
    <property type="entry name" value="KIB1-4_b-propeller"/>
</dbReference>
<dbReference type="AlphaFoldDB" id="A0ABD3E3X5"/>
<evidence type="ECO:0000259" key="1">
    <source>
        <dbReference type="Pfam" id="PF03478"/>
    </source>
</evidence>
<protein>
    <recommendedName>
        <fullName evidence="1">KIB1-4 beta-propeller domain-containing protein</fullName>
    </recommendedName>
</protein>
<organism evidence="2 3">
    <name type="scientific">Castilleja foliolosa</name>
    <dbReference type="NCBI Taxonomy" id="1961234"/>
    <lineage>
        <taxon>Eukaryota</taxon>
        <taxon>Viridiplantae</taxon>
        <taxon>Streptophyta</taxon>
        <taxon>Embryophyta</taxon>
        <taxon>Tracheophyta</taxon>
        <taxon>Spermatophyta</taxon>
        <taxon>Magnoliopsida</taxon>
        <taxon>eudicotyledons</taxon>
        <taxon>Gunneridae</taxon>
        <taxon>Pentapetalae</taxon>
        <taxon>asterids</taxon>
        <taxon>lamiids</taxon>
        <taxon>Lamiales</taxon>
        <taxon>Orobanchaceae</taxon>
        <taxon>Pedicularideae</taxon>
        <taxon>Castillejinae</taxon>
        <taxon>Castilleja</taxon>
    </lineage>
</organism>
<feature type="domain" description="KIB1-4 beta-propeller" evidence="1">
    <location>
        <begin position="78"/>
        <end position="395"/>
    </location>
</feature>
<evidence type="ECO:0000313" key="2">
    <source>
        <dbReference type="EMBL" id="KAL3647779.1"/>
    </source>
</evidence>
<proteinExistence type="predicted"/>
<dbReference type="Pfam" id="PF03478">
    <property type="entry name" value="Beta-prop_KIB1-4"/>
    <property type="match status" value="1"/>
</dbReference>
<accession>A0ABD3E3X5</accession>